<dbReference type="STRING" id="1150626.PHAMO_210051"/>
<gene>
    <name evidence="3" type="ORF">PHAMO_210051</name>
</gene>
<evidence type="ECO:0000313" key="3">
    <source>
        <dbReference type="EMBL" id="CCG40540.1"/>
    </source>
</evidence>
<name>H8FQA2_MAGML</name>
<feature type="signal peptide" evidence="1">
    <location>
        <begin position="1"/>
        <end position="23"/>
    </location>
</feature>
<dbReference type="InterPro" id="IPR048329">
    <property type="entry name" value="PcRGLX_1st"/>
</dbReference>
<sequence length="792" mass="86641">MPRPVLLAIVTLACALAPPPAKAARNCPDDAIACVEVSNSGRASAMLPVTFGHPFAKGALPKGAVLMATERNGTPLPLQMDQIATHRDGSLRHAVISAILPVVAPRETVVVALKRGTAAPPPAITPIPASASSGHDIVVSATTYVPQISVVSFGNRQGQTPGTPFVEGEKITLILGTDPADTYTVTVDKKTAGGGYESLTRLSKAVADAINTGGRFHAFKWGRGDGYEKVWITPRDWPSGSFPIRYQYSGQASISVAHETTVKPKRVYTASSREALQAQKEAPPLWLSGPVAREAVLVAPLRDETGSPHPLLSARFYLRTYATGALRCDVVIENTWTYGITPGTVFYDISIARDGTEIYQHEGIGHYPNARWHRVVWSDGDPGVTVRHDLRALSASKAILNYDSTLTANPGALEKESERLRKADTTPLGNAFIIHYMPMVGARDDIGPLPRWTALWLISQRQSQKEVMLANADAGGSPPIHFRDAKTDLPVSLEDHPDISLFYNRGHNADIRPEPSYALTPWTPETNHMPSLSYVPYMVTGDLFYLEEVQFWANWALGQADPDWHREKSRGLMHANEQRGQAWTLRMLGQAAYITPDAHPMKHYFTARLKGNLDWYLNNVVHDPAASPLGFYMDRFHADQIAPWQLDFMITTLGGLAEQEVPGADEFLRALARFTVGRWTSEAQGYCHAHGPAYWLKTRHPDGALVRTWRELFTLNWPQVTSCPPPTAFIWGYPNLASGAVAMGRAALAQAATLSVPGAAEAFERLKAETPKLSDAMSSDPTWAIVPRQPAF</sequence>
<dbReference type="Pfam" id="PF19501">
    <property type="entry name" value="PcRGLX_1st"/>
    <property type="match status" value="1"/>
</dbReference>
<dbReference type="Proteomes" id="UP000004169">
    <property type="component" value="Unassembled WGS sequence"/>
</dbReference>
<evidence type="ECO:0000259" key="2">
    <source>
        <dbReference type="Pfam" id="PF19501"/>
    </source>
</evidence>
<dbReference type="EMBL" id="CAHP01000014">
    <property type="protein sequence ID" value="CCG40540.1"/>
    <property type="molecule type" value="Genomic_DNA"/>
</dbReference>
<accession>H8FQA2</accession>
<evidence type="ECO:0000256" key="1">
    <source>
        <dbReference type="SAM" id="SignalP"/>
    </source>
</evidence>
<dbReference type="eggNOG" id="COG3291">
    <property type="taxonomic scope" value="Bacteria"/>
</dbReference>
<feature type="chain" id="PRO_5003611534" description="PcRGLX/YetA-like N-terminal RIFT barrel domain-containing protein" evidence="1">
    <location>
        <begin position="24"/>
        <end position="792"/>
    </location>
</feature>
<keyword evidence="1" id="KW-0732">Signal</keyword>
<feature type="domain" description="PcRGLX/YetA-like N-terminal RIFT barrel" evidence="2">
    <location>
        <begin position="45"/>
        <end position="97"/>
    </location>
</feature>
<protein>
    <recommendedName>
        <fullName evidence="2">PcRGLX/YetA-like N-terminal RIFT barrel domain-containing protein</fullName>
    </recommendedName>
</protein>
<proteinExistence type="predicted"/>
<dbReference type="AlphaFoldDB" id="H8FQA2"/>
<evidence type="ECO:0000313" key="4">
    <source>
        <dbReference type="Proteomes" id="UP000004169"/>
    </source>
</evidence>
<dbReference type="RefSeq" id="WP_002726896.1">
    <property type="nucleotide sequence ID" value="NZ_CAHP01000014.1"/>
</dbReference>
<reference evidence="3 4" key="1">
    <citation type="journal article" date="2012" name="J. Bacteriol.">
        <title>Draft Genome Sequence of the Purple Photosynthetic Bacterium Phaeospirillum molischianum DSM120, a Particularly Versatile Bacterium.</title>
        <authorList>
            <person name="Duquesne K."/>
            <person name="Prima V."/>
            <person name="Ji B."/>
            <person name="Rouy Z."/>
            <person name="Medigue C."/>
            <person name="Talla E."/>
            <person name="Sturgis J.N."/>
        </authorList>
    </citation>
    <scope>NUCLEOTIDE SEQUENCE [LARGE SCALE GENOMIC DNA]</scope>
    <source>
        <strain evidence="4">DSM120</strain>
    </source>
</reference>
<comment type="caution">
    <text evidence="3">The sequence shown here is derived from an EMBL/GenBank/DDBJ whole genome shotgun (WGS) entry which is preliminary data.</text>
</comment>
<organism evidence="3 4">
    <name type="scientific">Magnetospirillum molischianum DSM 120</name>
    <dbReference type="NCBI Taxonomy" id="1150626"/>
    <lineage>
        <taxon>Bacteria</taxon>
        <taxon>Pseudomonadati</taxon>
        <taxon>Pseudomonadota</taxon>
        <taxon>Alphaproteobacteria</taxon>
        <taxon>Rhodospirillales</taxon>
        <taxon>Rhodospirillaceae</taxon>
        <taxon>Magnetospirillum</taxon>
    </lineage>
</organism>
<keyword evidence="4" id="KW-1185">Reference proteome</keyword>
<dbReference type="OrthoDB" id="7234457at2"/>